<name>A0A2H6KBY4_9APIC</name>
<sequence length="132" mass="14313">MKSRSSSSFDSHLAAESGVKGKDEKSMPCFFIRLWNLFNSDPKFITPALPSRAAAAADAFLRSNLRSAGDRTRSKPSSSTKSVDTDDVDCLLESENILVDSPKNTLDPKLVLNVALLTFLSGKRPPTTPPTL</sequence>
<reference evidence="2 3" key="1">
    <citation type="journal article" date="2017" name="BMC Genomics">
        <title>Whole-genome assembly of Babesia ovata and comparative genomics between closely related pathogens.</title>
        <authorList>
            <person name="Yamagishi J."/>
            <person name="Asada M."/>
            <person name="Hakimi H."/>
            <person name="Tanaka T.Q."/>
            <person name="Sugimoto C."/>
            <person name="Kawazu S."/>
        </authorList>
    </citation>
    <scope>NUCLEOTIDE SEQUENCE [LARGE SCALE GENOMIC DNA]</scope>
    <source>
        <strain evidence="2 3">Miyake</strain>
    </source>
</reference>
<evidence type="ECO:0000313" key="3">
    <source>
        <dbReference type="Proteomes" id="UP000236319"/>
    </source>
</evidence>
<organism evidence="2 3">
    <name type="scientific">Babesia ovata</name>
    <dbReference type="NCBI Taxonomy" id="189622"/>
    <lineage>
        <taxon>Eukaryota</taxon>
        <taxon>Sar</taxon>
        <taxon>Alveolata</taxon>
        <taxon>Apicomplexa</taxon>
        <taxon>Aconoidasida</taxon>
        <taxon>Piroplasmida</taxon>
        <taxon>Babesiidae</taxon>
        <taxon>Babesia</taxon>
    </lineage>
</organism>
<evidence type="ECO:0000256" key="1">
    <source>
        <dbReference type="SAM" id="MobiDB-lite"/>
    </source>
</evidence>
<keyword evidence="3" id="KW-1185">Reference proteome</keyword>
<proteinExistence type="predicted"/>
<feature type="region of interest" description="Disordered" evidence="1">
    <location>
        <begin position="66"/>
        <end position="86"/>
    </location>
</feature>
<comment type="caution">
    <text evidence="2">The sequence shown here is derived from an EMBL/GenBank/DDBJ whole genome shotgun (WGS) entry which is preliminary data.</text>
</comment>
<dbReference type="EMBL" id="BDSA01000002">
    <property type="protein sequence ID" value="GBE60497.1"/>
    <property type="molecule type" value="Genomic_DNA"/>
</dbReference>
<dbReference type="VEuPathDB" id="PiroplasmaDB:BOVATA_019900"/>
<protein>
    <submittedName>
        <fullName evidence="2">Hsp33 protein, putative</fullName>
    </submittedName>
</protein>
<dbReference type="RefSeq" id="XP_028866740.1">
    <property type="nucleotide sequence ID" value="XM_029010907.1"/>
</dbReference>
<accession>A0A2H6KBY4</accession>
<dbReference type="GeneID" id="39874267"/>
<feature type="compositionally biased region" description="Polar residues" evidence="1">
    <location>
        <begin position="1"/>
        <end position="10"/>
    </location>
</feature>
<gene>
    <name evidence="2" type="ORF">BOVATA_019900</name>
</gene>
<dbReference type="AlphaFoldDB" id="A0A2H6KBY4"/>
<dbReference type="Proteomes" id="UP000236319">
    <property type="component" value="Unassembled WGS sequence"/>
</dbReference>
<evidence type="ECO:0000313" key="2">
    <source>
        <dbReference type="EMBL" id="GBE60497.1"/>
    </source>
</evidence>
<feature type="region of interest" description="Disordered" evidence="1">
    <location>
        <begin position="1"/>
        <end position="23"/>
    </location>
</feature>